<evidence type="ECO:0000256" key="2">
    <source>
        <dbReference type="ARBA" id="ARBA00007951"/>
    </source>
</evidence>
<sequence length="455" mass="52060">MNARRYWLDKLVFYVFFVLIGCMSANAQLPSTTSTQQLGADIKTSKAVMDDFMDKRFGMFIHWGPVTLRGTEIGWSRGNEVKTEDYDNLYKEFNPILFDADAWVKTAKDAGMKYITITAKHHDGFCLWPTAFSDYNIMNSPFKKDIVGELAKACKKYDIKFCIYFTVLDWHDKNYPLHDRAKKIDPNANMDKFRQTMKNELKELVVNYDPYMLWFDGMWEDAWTNEMGVDIYQYLKSIKKDLIINNRLGKEISGIGDNTVDHSKMVGDFDTPEQRIGNIEMNFPWESCITICNQWAWKSNDKMKTLKECIQTLAKTAGGNGNLLFNVGPMADGRIEARQIERLKEMGVWLGKYGTSIYGTKGGPYKPNSTYATTRKGNVIYLHIFERNADKLILPVLADAKIKSAKFMNGDVVSFAQNKDFGVLINLPKVLPDAINSVIVLELDKNAEKLPIINN</sequence>
<evidence type="ECO:0000256" key="8">
    <source>
        <dbReference type="SAM" id="SignalP"/>
    </source>
</evidence>
<evidence type="ECO:0000313" key="11">
    <source>
        <dbReference type="Proteomes" id="UP000175968"/>
    </source>
</evidence>
<dbReference type="Gene3D" id="3.20.20.80">
    <property type="entry name" value="Glycosidases"/>
    <property type="match status" value="1"/>
</dbReference>
<dbReference type="InterPro" id="IPR016286">
    <property type="entry name" value="FUC_metazoa-typ"/>
</dbReference>
<keyword evidence="11" id="KW-1185">Reference proteome</keyword>
<feature type="site" description="May be important for catalysis" evidence="7">
    <location>
        <position position="288"/>
    </location>
</feature>
<feature type="signal peptide" evidence="8">
    <location>
        <begin position="1"/>
        <end position="27"/>
    </location>
</feature>
<dbReference type="PANTHER" id="PTHR10030:SF37">
    <property type="entry name" value="ALPHA-L-FUCOSIDASE-RELATED"/>
    <property type="match status" value="1"/>
</dbReference>
<dbReference type="InterPro" id="IPR017853">
    <property type="entry name" value="GH"/>
</dbReference>
<feature type="domain" description="Glycoside hydrolase family 29 N-terminal" evidence="9">
    <location>
        <begin position="40"/>
        <end position="354"/>
    </location>
</feature>
<dbReference type="PRINTS" id="PR00741">
    <property type="entry name" value="GLHYDRLASE29"/>
</dbReference>
<comment type="similarity">
    <text evidence="2">Belongs to the glycosyl hydrolase 29 family.</text>
</comment>
<protein>
    <recommendedName>
        <fullName evidence="3">alpha-L-fucosidase</fullName>
        <ecNumber evidence="3">3.2.1.51</ecNumber>
    </recommendedName>
</protein>
<dbReference type="PROSITE" id="PS51257">
    <property type="entry name" value="PROKAR_LIPOPROTEIN"/>
    <property type="match status" value="1"/>
</dbReference>
<dbReference type="Proteomes" id="UP000175968">
    <property type="component" value="Chromosome"/>
</dbReference>
<evidence type="ECO:0000313" key="10">
    <source>
        <dbReference type="EMBL" id="AOW10570.1"/>
    </source>
</evidence>
<evidence type="ECO:0000256" key="5">
    <source>
        <dbReference type="ARBA" id="ARBA00022801"/>
    </source>
</evidence>
<evidence type="ECO:0000259" key="9">
    <source>
        <dbReference type="Pfam" id="PF01120"/>
    </source>
</evidence>
<organism evidence="10 11">
    <name type="scientific">Flavobacterium gilvum</name>
    <dbReference type="NCBI Taxonomy" id="1492737"/>
    <lineage>
        <taxon>Bacteria</taxon>
        <taxon>Pseudomonadati</taxon>
        <taxon>Bacteroidota</taxon>
        <taxon>Flavobacteriia</taxon>
        <taxon>Flavobacteriales</taxon>
        <taxon>Flavobacteriaceae</taxon>
        <taxon>Flavobacterium</taxon>
    </lineage>
</organism>
<dbReference type="InterPro" id="IPR000933">
    <property type="entry name" value="Glyco_hydro_29"/>
</dbReference>
<feature type="chain" id="PRO_5042168696" description="alpha-L-fucosidase" evidence="8">
    <location>
        <begin position="28"/>
        <end position="455"/>
    </location>
</feature>
<evidence type="ECO:0000256" key="6">
    <source>
        <dbReference type="ARBA" id="ARBA00023295"/>
    </source>
</evidence>
<proteinExistence type="inferred from homology"/>
<dbReference type="GO" id="GO:0005764">
    <property type="term" value="C:lysosome"/>
    <property type="evidence" value="ECO:0007669"/>
    <property type="project" value="TreeGrafter"/>
</dbReference>
<dbReference type="EMBL" id="CP017479">
    <property type="protein sequence ID" value="AOW10570.1"/>
    <property type="molecule type" value="Genomic_DNA"/>
</dbReference>
<dbReference type="SUPFAM" id="SSF51445">
    <property type="entry name" value="(Trans)glycosidases"/>
    <property type="match status" value="1"/>
</dbReference>
<dbReference type="GO" id="GO:0006004">
    <property type="term" value="P:fucose metabolic process"/>
    <property type="evidence" value="ECO:0007669"/>
    <property type="project" value="InterPro"/>
</dbReference>
<keyword evidence="5" id="KW-0378">Hydrolase</keyword>
<dbReference type="PIRSF" id="PIRSF001092">
    <property type="entry name" value="Alpha-L-fucosidase"/>
    <property type="match status" value="1"/>
</dbReference>
<name>A0AAC9N4D7_9FLAO</name>
<dbReference type="GO" id="GO:0016139">
    <property type="term" value="P:glycoside catabolic process"/>
    <property type="evidence" value="ECO:0007669"/>
    <property type="project" value="TreeGrafter"/>
</dbReference>
<evidence type="ECO:0000256" key="1">
    <source>
        <dbReference type="ARBA" id="ARBA00004071"/>
    </source>
</evidence>
<keyword evidence="4 8" id="KW-0732">Signal</keyword>
<gene>
    <name evidence="10" type="ORF">EM308_14300</name>
</gene>
<evidence type="ECO:0000256" key="3">
    <source>
        <dbReference type="ARBA" id="ARBA00012662"/>
    </source>
</evidence>
<dbReference type="Pfam" id="PF01120">
    <property type="entry name" value="Alpha_L_fucos"/>
    <property type="match status" value="1"/>
</dbReference>
<accession>A0AAC9N4D7</accession>
<keyword evidence="6" id="KW-0326">Glycosidase</keyword>
<dbReference type="GO" id="GO:0004560">
    <property type="term" value="F:alpha-L-fucosidase activity"/>
    <property type="evidence" value="ECO:0007669"/>
    <property type="project" value="InterPro"/>
</dbReference>
<dbReference type="SMART" id="SM00812">
    <property type="entry name" value="Alpha_L_fucos"/>
    <property type="match status" value="1"/>
</dbReference>
<comment type="function">
    <text evidence="1">Alpha-L-fucosidase is responsible for hydrolyzing the alpha-1,6-linked fucose joined to the reducing-end N-acetylglucosamine of the carbohydrate moieties of glycoproteins.</text>
</comment>
<evidence type="ECO:0000256" key="4">
    <source>
        <dbReference type="ARBA" id="ARBA00022729"/>
    </source>
</evidence>
<evidence type="ECO:0000256" key="7">
    <source>
        <dbReference type="PIRSR" id="PIRSR001092-1"/>
    </source>
</evidence>
<dbReference type="PANTHER" id="PTHR10030">
    <property type="entry name" value="ALPHA-L-FUCOSIDASE"/>
    <property type="match status" value="1"/>
</dbReference>
<reference evidence="10 11" key="1">
    <citation type="submission" date="2016-10" db="EMBL/GenBank/DDBJ databases">
        <title>Flavobacterium gilvum sp. nov., isolated from stream water.</title>
        <authorList>
            <person name="Shin S.-K."/>
            <person name="Cho Y.-J."/>
            <person name="Yi H."/>
        </authorList>
    </citation>
    <scope>NUCLEOTIDE SEQUENCE [LARGE SCALE GENOMIC DNA]</scope>
    <source>
        <strain evidence="10 11">EM1308</strain>
    </source>
</reference>
<dbReference type="EC" id="3.2.1.51" evidence="3"/>
<dbReference type="AlphaFoldDB" id="A0AAC9N4D7"/>
<dbReference type="KEGG" id="fgl:EM308_14300"/>
<dbReference type="InterPro" id="IPR057739">
    <property type="entry name" value="Glyco_hydro_29_N"/>
</dbReference>